<feature type="domain" description="DUF1722" evidence="1">
    <location>
        <begin position="185"/>
        <end position="299"/>
    </location>
</feature>
<dbReference type="InterPro" id="IPR007553">
    <property type="entry name" value="2-thiour_desulf"/>
</dbReference>
<dbReference type="PANTHER" id="PTHR30087:SF0">
    <property type="entry name" value="INNER MEMBRANE PROTEIN"/>
    <property type="match status" value="1"/>
</dbReference>
<dbReference type="PANTHER" id="PTHR30087">
    <property type="entry name" value="INNER MEMBRANE PROTEIN"/>
    <property type="match status" value="1"/>
</dbReference>
<dbReference type="Pfam" id="PF04463">
    <property type="entry name" value="2-thiour_desulf"/>
    <property type="match status" value="1"/>
</dbReference>
<gene>
    <name evidence="2" type="ORF">ENO47_01805</name>
</gene>
<organism evidence="2">
    <name type="scientific">Hydrogenobacter sp</name>
    <dbReference type="NCBI Taxonomy" id="2152829"/>
    <lineage>
        <taxon>Bacteria</taxon>
        <taxon>Pseudomonadati</taxon>
        <taxon>Aquificota</taxon>
        <taxon>Aquificia</taxon>
        <taxon>Aquificales</taxon>
        <taxon>Aquificaceae</taxon>
        <taxon>Hydrogenobacter</taxon>
    </lineage>
</organism>
<sequence>MDKPKIVLSRCFLEPVRYDGGIIVDEFVDRLKKYVEVVDICPEVGMGLGIPRDRLIIVLNGEEKKLIQPDRGKDLTESILGFSKETIERLPQVDGFLLKAKSPSCGVGSTKLYRGDRVVGRTYGFFAHEVNTSFPYLPVEDEKRLKDPDIRAHFLTRIFAYAELRSLLEKDGPEALIDFHTRYRYLLFTYNQSMLRRLERLVARTDIFLEEKIRLYRDMFYRSFLRRPASKRHLNTILHIVGQFPSRLNKREKSHLYTLIDKFEKDRIPLKPILEFIKSLAYRFGEEYVLIQKYIEPYPEELDL</sequence>
<name>A0A7C2VGL6_9AQUI</name>
<accession>A0A7C2VGL6</accession>
<reference evidence="2" key="1">
    <citation type="journal article" date="2020" name="mSystems">
        <title>Genome- and Community-Level Interaction Insights into Carbon Utilization and Element Cycling Functions of Hydrothermarchaeota in Hydrothermal Sediment.</title>
        <authorList>
            <person name="Zhou Z."/>
            <person name="Liu Y."/>
            <person name="Xu W."/>
            <person name="Pan J."/>
            <person name="Luo Z.H."/>
            <person name="Li M."/>
        </authorList>
    </citation>
    <scope>NUCLEOTIDE SEQUENCE [LARGE SCALE GENOMIC DNA]</scope>
    <source>
        <strain evidence="2">SpSt-132</strain>
    </source>
</reference>
<protein>
    <submittedName>
        <fullName evidence="2">DUF1722 domain-containing protein</fullName>
    </submittedName>
</protein>
<dbReference type="EMBL" id="DSFP01000024">
    <property type="protein sequence ID" value="HEW45396.1"/>
    <property type="molecule type" value="Genomic_DNA"/>
</dbReference>
<dbReference type="InterPro" id="IPR013560">
    <property type="entry name" value="DUF1722"/>
</dbReference>
<dbReference type="Pfam" id="PF08349">
    <property type="entry name" value="DUF1722"/>
    <property type="match status" value="1"/>
</dbReference>
<comment type="caution">
    <text evidence="2">The sequence shown here is derived from an EMBL/GenBank/DDBJ whole genome shotgun (WGS) entry which is preliminary data.</text>
</comment>
<evidence type="ECO:0000259" key="1">
    <source>
        <dbReference type="Pfam" id="PF08349"/>
    </source>
</evidence>
<evidence type="ECO:0000313" key="2">
    <source>
        <dbReference type="EMBL" id="HEW45396.1"/>
    </source>
</evidence>
<dbReference type="AlphaFoldDB" id="A0A7C2VGL6"/>
<proteinExistence type="predicted"/>